<evidence type="ECO:0000313" key="1">
    <source>
        <dbReference type="EMBL" id="MBR9653403.1"/>
    </source>
</evidence>
<protein>
    <recommendedName>
        <fullName evidence="3">STAS domain-containing protein</fullName>
    </recommendedName>
</protein>
<organism evidence="1 2">
    <name type="scientific">Thalassovita aquimarina</name>
    <dbReference type="NCBI Taxonomy" id="2785917"/>
    <lineage>
        <taxon>Bacteria</taxon>
        <taxon>Pseudomonadati</taxon>
        <taxon>Pseudomonadota</taxon>
        <taxon>Alphaproteobacteria</taxon>
        <taxon>Rhodobacterales</taxon>
        <taxon>Roseobacteraceae</taxon>
        <taxon>Thalassovita</taxon>
    </lineage>
</organism>
<dbReference type="Proteomes" id="UP001195941">
    <property type="component" value="Unassembled WGS sequence"/>
</dbReference>
<reference evidence="1 2" key="1">
    <citation type="journal article" date="2021" name="Arch. Microbiol.">
        <title>Thalassobius aquimarinus sp. nov., isolated from the Sea of Japan seashore.</title>
        <authorList>
            <person name="Kurilenko V.V."/>
            <person name="Romanenko L.A."/>
            <person name="Chernysheva N.Y."/>
            <person name="Velansky P.V."/>
            <person name="Tekutyeva L.A."/>
            <person name="Isaeva M.P."/>
            <person name="Mikhailov V.V."/>
        </authorList>
    </citation>
    <scope>NUCLEOTIDE SEQUENCE [LARGE SCALE GENOMIC DNA]</scope>
    <source>
        <strain evidence="1 2">KMM 8518</strain>
    </source>
</reference>
<dbReference type="EMBL" id="JADMKU010000029">
    <property type="protein sequence ID" value="MBR9653403.1"/>
    <property type="molecule type" value="Genomic_DNA"/>
</dbReference>
<name>A0ABS5HY40_9RHOB</name>
<accession>A0ABS5HY40</accession>
<dbReference type="InterPro" id="IPR036513">
    <property type="entry name" value="STAS_dom_sf"/>
</dbReference>
<comment type="caution">
    <text evidence="1">The sequence shown here is derived from an EMBL/GenBank/DDBJ whole genome shotgun (WGS) entry which is preliminary data.</text>
</comment>
<keyword evidence="2" id="KW-1185">Reference proteome</keyword>
<evidence type="ECO:0000313" key="2">
    <source>
        <dbReference type="Proteomes" id="UP001195941"/>
    </source>
</evidence>
<dbReference type="Gene3D" id="3.30.750.24">
    <property type="entry name" value="STAS domain"/>
    <property type="match status" value="1"/>
</dbReference>
<dbReference type="RefSeq" id="WP_212703025.1">
    <property type="nucleotide sequence ID" value="NZ_JADMKU010000029.1"/>
</dbReference>
<evidence type="ECO:0008006" key="3">
    <source>
        <dbReference type="Google" id="ProtNLM"/>
    </source>
</evidence>
<sequence>MPARYRFLPEHNCLYLRFEDPFLFGKADDLVTAFTADPAFSRSHTLIFDFSRLTNIRVDVTGSADKVAKVGKNLSRHGGQIAVLAPTETGRSMAELLRKLWAHFPQVGYHVFATEADLLHHVGLERECWDVLGSDFHGTTS</sequence>
<proteinExistence type="predicted"/>
<gene>
    <name evidence="1" type="ORF">IT775_19980</name>
</gene>